<dbReference type="STRING" id="333140.AWW68_00855"/>
<dbReference type="GO" id="GO:0000175">
    <property type="term" value="F:3'-5'-RNA exonuclease activity"/>
    <property type="evidence" value="ECO:0007669"/>
    <property type="project" value="TreeGrafter"/>
</dbReference>
<dbReference type="EMBL" id="LRPC01000001">
    <property type="protein sequence ID" value="KYG77348.1"/>
    <property type="molecule type" value="Genomic_DNA"/>
</dbReference>
<evidence type="ECO:0000259" key="1">
    <source>
        <dbReference type="Pfam" id="PF03372"/>
    </source>
</evidence>
<dbReference type="InterPro" id="IPR050410">
    <property type="entry name" value="CCR4/nocturin_mRNA_transcr"/>
</dbReference>
<dbReference type="SUPFAM" id="SSF56219">
    <property type="entry name" value="DNase I-like"/>
    <property type="match status" value="1"/>
</dbReference>
<keyword evidence="3" id="KW-1185">Reference proteome</keyword>
<organism evidence="2 3">
    <name type="scientific">Roseivirga spongicola</name>
    <dbReference type="NCBI Taxonomy" id="333140"/>
    <lineage>
        <taxon>Bacteria</taxon>
        <taxon>Pseudomonadati</taxon>
        <taxon>Bacteroidota</taxon>
        <taxon>Cytophagia</taxon>
        <taxon>Cytophagales</taxon>
        <taxon>Roseivirgaceae</taxon>
        <taxon>Roseivirga</taxon>
    </lineage>
</organism>
<dbReference type="CDD" id="cd09083">
    <property type="entry name" value="EEP-1"/>
    <property type="match status" value="1"/>
</dbReference>
<dbReference type="OrthoDB" id="9793162at2"/>
<dbReference type="PANTHER" id="PTHR12121">
    <property type="entry name" value="CARBON CATABOLITE REPRESSOR PROTEIN 4"/>
    <property type="match status" value="1"/>
</dbReference>
<evidence type="ECO:0000313" key="3">
    <source>
        <dbReference type="Proteomes" id="UP000075606"/>
    </source>
</evidence>
<dbReference type="Gene3D" id="3.60.10.10">
    <property type="entry name" value="Endonuclease/exonuclease/phosphatase"/>
    <property type="match status" value="1"/>
</dbReference>
<dbReference type="Proteomes" id="UP000075606">
    <property type="component" value="Unassembled WGS sequence"/>
</dbReference>
<proteinExistence type="predicted"/>
<gene>
    <name evidence="2" type="ORF">AWW68_00855</name>
</gene>
<feature type="domain" description="Endonuclease/exonuclease/phosphatase" evidence="1">
    <location>
        <begin position="38"/>
        <end position="276"/>
    </location>
</feature>
<dbReference type="InterPro" id="IPR005135">
    <property type="entry name" value="Endo/exonuclease/phosphatase"/>
</dbReference>
<dbReference type="InterPro" id="IPR036691">
    <property type="entry name" value="Endo/exonu/phosph_ase_sf"/>
</dbReference>
<dbReference type="RefSeq" id="WP_068215590.1">
    <property type="nucleotide sequence ID" value="NZ_CP139724.1"/>
</dbReference>
<dbReference type="AlphaFoldDB" id="A0A150XF72"/>
<accession>A0A150XF72</accession>
<dbReference type="Pfam" id="PF03372">
    <property type="entry name" value="Exo_endo_phos"/>
    <property type="match status" value="1"/>
</dbReference>
<sequence>MLNQDFAALNMRFTLTTCIILLSLLEVPSMAQEFEVTSFNIRYGTPGDGENKWKSRRDRVMTIFKKYRDGIIATQEALPLQIDQILDEVSQLDVVFRSRTLEEKKGESNAVFYNKKTWKVVNDETFWFSDTPNEPATKSWGNTLPRIATIVVLEHKSSGKKLRLLNAHLDHRSDYSRERSVELILRKLMTEVEPMPTILLGDLNETPEGENIQRIKEYFTDTYSGDELEGCTYHNWNGGSHCDRIDYIFYQKSEGLSLNSFEIDRWKNKYFYPSDHYPIVANFSFN</sequence>
<protein>
    <recommendedName>
        <fullName evidence="1">Endonuclease/exonuclease/phosphatase domain-containing protein</fullName>
    </recommendedName>
</protein>
<reference evidence="2 3" key="1">
    <citation type="submission" date="2016-01" db="EMBL/GenBank/DDBJ databases">
        <title>Genome sequencing of Roseivirga spongicola UST030701-084.</title>
        <authorList>
            <person name="Selvaratnam C."/>
            <person name="Thevarajoo S."/>
            <person name="Goh K.M."/>
            <person name="Ee R."/>
            <person name="Chan K.-G."/>
            <person name="Chong C.S."/>
        </authorList>
    </citation>
    <scope>NUCLEOTIDE SEQUENCE [LARGE SCALE GENOMIC DNA]</scope>
    <source>
        <strain evidence="2 3">UST030701-084</strain>
    </source>
</reference>
<dbReference type="PANTHER" id="PTHR12121:SF36">
    <property type="entry name" value="ENDONUCLEASE_EXONUCLEASE_PHOSPHATASE DOMAIN-CONTAINING PROTEIN"/>
    <property type="match status" value="1"/>
</dbReference>
<evidence type="ECO:0000313" key="2">
    <source>
        <dbReference type="EMBL" id="KYG77348.1"/>
    </source>
</evidence>
<name>A0A150XF72_9BACT</name>
<comment type="caution">
    <text evidence="2">The sequence shown here is derived from an EMBL/GenBank/DDBJ whole genome shotgun (WGS) entry which is preliminary data.</text>
</comment>